<organism evidence="2 3">
    <name type="scientific">Pisum sativum</name>
    <name type="common">Garden pea</name>
    <name type="synonym">Lathyrus oleraceus</name>
    <dbReference type="NCBI Taxonomy" id="3888"/>
    <lineage>
        <taxon>Eukaryota</taxon>
        <taxon>Viridiplantae</taxon>
        <taxon>Streptophyta</taxon>
        <taxon>Embryophyta</taxon>
        <taxon>Tracheophyta</taxon>
        <taxon>Spermatophyta</taxon>
        <taxon>Magnoliopsida</taxon>
        <taxon>eudicotyledons</taxon>
        <taxon>Gunneridae</taxon>
        <taxon>Pentapetalae</taxon>
        <taxon>rosids</taxon>
        <taxon>fabids</taxon>
        <taxon>Fabales</taxon>
        <taxon>Fabaceae</taxon>
        <taxon>Papilionoideae</taxon>
        <taxon>50 kb inversion clade</taxon>
        <taxon>NPAAA clade</taxon>
        <taxon>Hologalegina</taxon>
        <taxon>IRL clade</taxon>
        <taxon>Fabeae</taxon>
        <taxon>Lathyrus</taxon>
    </lineage>
</organism>
<keyword evidence="3" id="KW-1185">Reference proteome</keyword>
<feature type="region of interest" description="Disordered" evidence="1">
    <location>
        <begin position="139"/>
        <end position="204"/>
    </location>
</feature>
<dbReference type="PANTHER" id="PTHR34567">
    <property type="entry name" value="FK506-BINDING-LIKE PROTEIN"/>
    <property type="match status" value="1"/>
</dbReference>
<dbReference type="OrthoDB" id="1415806at2759"/>
<accession>A0A9D5B2F0</accession>
<gene>
    <name evidence="2" type="ORF">KIW84_032546</name>
</gene>
<evidence type="ECO:0000313" key="3">
    <source>
        <dbReference type="Proteomes" id="UP001058974"/>
    </source>
</evidence>
<evidence type="ECO:0000313" key="2">
    <source>
        <dbReference type="EMBL" id="KAI5427164.1"/>
    </source>
</evidence>
<dbReference type="EMBL" id="JAMSHJ010000003">
    <property type="protein sequence ID" value="KAI5427164.1"/>
    <property type="molecule type" value="Genomic_DNA"/>
</dbReference>
<sequence length="282" mass="33301">MANWRRNQGFSNHQVGNMRSSSYNGKPPLYNRFSTVPLWEKKFCTTVGQVPWRRLLEGKRYMESHSDVMKWEDSAVKQAFYDAKFRFWAEINGYRCDIPWPDPDMYIDEVDWDASVDPELYLDLEREVEARRIMMEKSEQEETEIVDNPLSHGWELTPTGWGDEDEEVTKPQEPSYGDEGCGSNNHGNNETNSWEQNDSQRWTPQEHYGGELHEEYYRARNGGNINWGGYNRRRQNSMSWSKNHNEYKMNRGRRNGERRGGGGGRRENYTYVAKEAATPRQW</sequence>
<comment type="caution">
    <text evidence="2">The sequence shown here is derived from an EMBL/GenBank/DDBJ whole genome shotgun (WGS) entry which is preliminary data.</text>
</comment>
<dbReference type="Gramene" id="Psat03G0254600-T1">
    <property type="protein sequence ID" value="KAI5427164.1"/>
    <property type="gene ID" value="KIW84_032546"/>
</dbReference>
<dbReference type="AlphaFoldDB" id="A0A9D5B2F0"/>
<dbReference type="Gramene" id="PSAT_LOCUS13229_t1">
    <property type="protein sequence ID" value="CAL5193412.1"/>
    <property type="gene ID" value="PSAT_LOCUS13229"/>
</dbReference>
<feature type="compositionally biased region" description="Basic and acidic residues" evidence="1">
    <location>
        <begin position="243"/>
        <end position="268"/>
    </location>
</feature>
<feature type="region of interest" description="Disordered" evidence="1">
    <location>
        <begin position="223"/>
        <end position="282"/>
    </location>
</feature>
<name>A0A9D5B2F0_PEA</name>
<dbReference type="PANTHER" id="PTHR34567:SF3">
    <property type="entry name" value="FK506-BINDING-LIKE PROTEIN"/>
    <property type="match status" value="1"/>
</dbReference>
<evidence type="ECO:0000256" key="1">
    <source>
        <dbReference type="SAM" id="MobiDB-lite"/>
    </source>
</evidence>
<protein>
    <submittedName>
        <fullName evidence="2">Uncharacterized protein</fullName>
    </submittedName>
</protein>
<dbReference type="Proteomes" id="UP001058974">
    <property type="component" value="Chromosome 3"/>
</dbReference>
<feature type="compositionally biased region" description="Polar residues" evidence="1">
    <location>
        <begin position="182"/>
        <end position="203"/>
    </location>
</feature>
<reference evidence="2 3" key="1">
    <citation type="journal article" date="2022" name="Nat. Genet.">
        <title>Improved pea reference genome and pan-genome highlight genomic features and evolutionary characteristics.</title>
        <authorList>
            <person name="Yang T."/>
            <person name="Liu R."/>
            <person name="Luo Y."/>
            <person name="Hu S."/>
            <person name="Wang D."/>
            <person name="Wang C."/>
            <person name="Pandey M.K."/>
            <person name="Ge S."/>
            <person name="Xu Q."/>
            <person name="Li N."/>
            <person name="Li G."/>
            <person name="Huang Y."/>
            <person name="Saxena R.K."/>
            <person name="Ji Y."/>
            <person name="Li M."/>
            <person name="Yan X."/>
            <person name="He Y."/>
            <person name="Liu Y."/>
            <person name="Wang X."/>
            <person name="Xiang C."/>
            <person name="Varshney R.K."/>
            <person name="Ding H."/>
            <person name="Gao S."/>
            <person name="Zong X."/>
        </authorList>
    </citation>
    <scope>NUCLEOTIDE SEQUENCE [LARGE SCALE GENOMIC DNA]</scope>
    <source>
        <strain evidence="2 3">cv. Zhongwan 6</strain>
    </source>
</reference>
<proteinExistence type="predicted"/>